<sequence>MSTIDFPDLNIPEIKVLFNHIYELKKGVRRMALYTMNKKNLAYAVTRVQSQGLSYAIQEIDGYRINLFIGCEECIAAIRMFIDRPLNQLTPEEDFILGALLGYDVCMQCKRFCSRKSEQIRNSQDIA</sequence>
<gene>
    <name evidence="2" type="ORF">H9789_06710</name>
</gene>
<dbReference type="SUPFAM" id="SSF160448">
    <property type="entry name" value="PG1857-like"/>
    <property type="match status" value="1"/>
</dbReference>
<organism evidence="2 3">
    <name type="scientific">Candidatus Paraprevotella stercoravium</name>
    <dbReference type="NCBI Taxonomy" id="2838725"/>
    <lineage>
        <taxon>Bacteria</taxon>
        <taxon>Pseudomonadati</taxon>
        <taxon>Bacteroidota</taxon>
        <taxon>Bacteroidia</taxon>
        <taxon>Bacteroidales</taxon>
        <taxon>Prevotellaceae</taxon>
        <taxon>Paraprevotella</taxon>
    </lineage>
</organism>
<dbReference type="Pfam" id="PF09633">
    <property type="entry name" value="DUF2023"/>
    <property type="match status" value="1"/>
</dbReference>
<evidence type="ECO:0000259" key="1">
    <source>
        <dbReference type="Pfam" id="PF09633"/>
    </source>
</evidence>
<evidence type="ECO:0000313" key="3">
    <source>
        <dbReference type="Proteomes" id="UP000823865"/>
    </source>
</evidence>
<feature type="domain" description="DUF2023" evidence="1">
    <location>
        <begin position="15"/>
        <end position="115"/>
    </location>
</feature>
<accession>A0A9E2P1C7</accession>
<dbReference type="EMBL" id="JAHLFU010000141">
    <property type="protein sequence ID" value="MBU3853492.1"/>
    <property type="molecule type" value="Genomic_DNA"/>
</dbReference>
<dbReference type="Proteomes" id="UP000823865">
    <property type="component" value="Unassembled WGS sequence"/>
</dbReference>
<comment type="caution">
    <text evidence="2">The sequence shown here is derived from an EMBL/GenBank/DDBJ whole genome shotgun (WGS) entry which is preliminary data.</text>
</comment>
<dbReference type="InterPro" id="IPR018594">
    <property type="entry name" value="DUF2023"/>
</dbReference>
<name>A0A9E2P1C7_9BACT</name>
<protein>
    <submittedName>
        <fullName evidence="2">DUF2023 family protein</fullName>
    </submittedName>
</protein>
<dbReference type="InterPro" id="IPR036780">
    <property type="entry name" value="PG1857-like_sf"/>
</dbReference>
<proteinExistence type="predicted"/>
<reference evidence="2" key="2">
    <citation type="submission" date="2021-04" db="EMBL/GenBank/DDBJ databases">
        <authorList>
            <person name="Gilroy R."/>
        </authorList>
    </citation>
    <scope>NUCLEOTIDE SEQUENCE</scope>
    <source>
        <strain evidence="2">G3-2149</strain>
    </source>
</reference>
<evidence type="ECO:0000313" key="2">
    <source>
        <dbReference type="EMBL" id="MBU3853492.1"/>
    </source>
</evidence>
<dbReference type="Gene3D" id="3.30.2190.10">
    <property type="entry name" value="PG1857-like"/>
    <property type="match status" value="1"/>
</dbReference>
<reference evidence="2" key="1">
    <citation type="journal article" date="2021" name="PeerJ">
        <title>Extensive microbial diversity within the chicken gut microbiome revealed by metagenomics and culture.</title>
        <authorList>
            <person name="Gilroy R."/>
            <person name="Ravi A."/>
            <person name="Getino M."/>
            <person name="Pursley I."/>
            <person name="Horton D.L."/>
            <person name="Alikhan N.F."/>
            <person name="Baker D."/>
            <person name="Gharbi K."/>
            <person name="Hall N."/>
            <person name="Watson M."/>
            <person name="Adriaenssens E.M."/>
            <person name="Foster-Nyarko E."/>
            <person name="Jarju S."/>
            <person name="Secka A."/>
            <person name="Antonio M."/>
            <person name="Oren A."/>
            <person name="Chaudhuri R.R."/>
            <person name="La Ragione R."/>
            <person name="Hildebrand F."/>
            <person name="Pallen M.J."/>
        </authorList>
    </citation>
    <scope>NUCLEOTIDE SEQUENCE</scope>
    <source>
        <strain evidence="2">G3-2149</strain>
    </source>
</reference>
<dbReference type="AlphaFoldDB" id="A0A9E2P1C7"/>